<feature type="transmembrane region" description="Helical" evidence="6">
    <location>
        <begin position="248"/>
        <end position="269"/>
    </location>
</feature>
<keyword evidence="5 6" id="KW-0472">Membrane</keyword>
<comment type="subcellular location">
    <subcellularLocation>
        <location evidence="1">Cell membrane</location>
        <topology evidence="1">Multi-pass membrane protein</topology>
    </subcellularLocation>
</comment>
<evidence type="ECO:0000313" key="7">
    <source>
        <dbReference type="EMBL" id="MBV3381761.1"/>
    </source>
</evidence>
<dbReference type="RefSeq" id="WP_217746881.1">
    <property type="nucleotide sequence ID" value="NZ_JAHOEB010000002.1"/>
</dbReference>
<name>A0AAW4MVF7_9FIRM</name>
<dbReference type="AlphaFoldDB" id="A0AAW4MVF7"/>
<dbReference type="EMBL" id="JAHOEF010000002">
    <property type="protein sequence ID" value="MBV3381761.1"/>
    <property type="molecule type" value="Genomic_DNA"/>
</dbReference>
<dbReference type="Pfam" id="PF02653">
    <property type="entry name" value="BPD_transp_2"/>
    <property type="match status" value="1"/>
</dbReference>
<evidence type="ECO:0000313" key="8">
    <source>
        <dbReference type="EMBL" id="MBV3391784.1"/>
    </source>
</evidence>
<organism evidence="7 9">
    <name type="scientific">Catenibacterium mitsuokai</name>
    <dbReference type="NCBI Taxonomy" id="100886"/>
    <lineage>
        <taxon>Bacteria</taxon>
        <taxon>Bacillati</taxon>
        <taxon>Bacillota</taxon>
        <taxon>Erysipelotrichia</taxon>
        <taxon>Erysipelotrichales</taxon>
        <taxon>Coprobacillaceae</taxon>
        <taxon>Catenibacterium</taxon>
    </lineage>
</organism>
<evidence type="ECO:0000313" key="9">
    <source>
        <dbReference type="Proteomes" id="UP001196408"/>
    </source>
</evidence>
<dbReference type="Proteomes" id="UP001197492">
    <property type="component" value="Unassembled WGS sequence"/>
</dbReference>
<dbReference type="Proteomes" id="UP001196408">
    <property type="component" value="Unassembled WGS sequence"/>
</dbReference>
<feature type="transmembrane region" description="Helical" evidence="6">
    <location>
        <begin position="325"/>
        <end position="347"/>
    </location>
</feature>
<dbReference type="PANTHER" id="PTHR47089:SF1">
    <property type="entry name" value="GUANOSINE ABC TRANSPORTER PERMEASE PROTEIN NUPP"/>
    <property type="match status" value="1"/>
</dbReference>
<proteinExistence type="predicted"/>
<dbReference type="GeneID" id="301323319"/>
<evidence type="ECO:0000256" key="4">
    <source>
        <dbReference type="ARBA" id="ARBA00022989"/>
    </source>
</evidence>
<dbReference type="GO" id="GO:0022857">
    <property type="term" value="F:transmembrane transporter activity"/>
    <property type="evidence" value="ECO:0007669"/>
    <property type="project" value="InterPro"/>
</dbReference>
<feature type="transmembrane region" description="Helical" evidence="6">
    <location>
        <begin position="118"/>
        <end position="136"/>
    </location>
</feature>
<dbReference type="InterPro" id="IPR001851">
    <property type="entry name" value="ABC_transp_permease"/>
</dbReference>
<dbReference type="CDD" id="cd06580">
    <property type="entry name" value="TM_PBP1_transp_TpRbsC_like"/>
    <property type="match status" value="1"/>
</dbReference>
<dbReference type="EMBL" id="JAHOEL010000002">
    <property type="protein sequence ID" value="MBV3391784.1"/>
    <property type="molecule type" value="Genomic_DNA"/>
</dbReference>
<accession>A0AAW4MVF7</accession>
<feature type="transmembrane region" description="Helical" evidence="6">
    <location>
        <begin position="289"/>
        <end position="313"/>
    </location>
</feature>
<gene>
    <name evidence="7" type="ORF">KSV97_00650</name>
    <name evidence="8" type="ORF">KSW06_00655</name>
</gene>
<feature type="transmembrane region" description="Helical" evidence="6">
    <location>
        <begin position="12"/>
        <end position="38"/>
    </location>
</feature>
<keyword evidence="4 6" id="KW-1133">Transmembrane helix</keyword>
<keyword evidence="3 6" id="KW-0812">Transmembrane</keyword>
<evidence type="ECO:0000256" key="1">
    <source>
        <dbReference type="ARBA" id="ARBA00004651"/>
    </source>
</evidence>
<keyword evidence="2" id="KW-1003">Cell membrane</keyword>
<feature type="transmembrane region" description="Helical" evidence="6">
    <location>
        <begin position="58"/>
        <end position="83"/>
    </location>
</feature>
<evidence type="ECO:0000256" key="6">
    <source>
        <dbReference type="SAM" id="Phobius"/>
    </source>
</evidence>
<comment type="caution">
    <text evidence="7">The sequence shown here is derived from an EMBL/GenBank/DDBJ whole genome shotgun (WGS) entry which is preliminary data.</text>
</comment>
<reference evidence="7 10" key="1">
    <citation type="submission" date="2021-06" db="EMBL/GenBank/DDBJ databases">
        <title>Collection of gut derived symbiotic bacterial strains cultured from healthy donors.</title>
        <authorList>
            <person name="Lin H."/>
            <person name="Littmann E."/>
            <person name="Pamer E.G."/>
        </authorList>
    </citation>
    <scope>NUCLEOTIDE SEQUENCE</scope>
    <source>
        <strain evidence="8 10">MSK.21.70</strain>
        <strain evidence="7">MSK.21.82</strain>
    </source>
</reference>
<feature type="transmembrane region" description="Helical" evidence="6">
    <location>
        <begin position="95"/>
        <end position="112"/>
    </location>
</feature>
<evidence type="ECO:0000256" key="2">
    <source>
        <dbReference type="ARBA" id="ARBA00022475"/>
    </source>
</evidence>
<keyword evidence="10" id="KW-1185">Reference proteome</keyword>
<evidence type="ECO:0000256" key="5">
    <source>
        <dbReference type="ARBA" id="ARBA00023136"/>
    </source>
</evidence>
<protein>
    <submittedName>
        <fullName evidence="7">ABC transporter permease</fullName>
    </submittedName>
</protein>
<dbReference type="PANTHER" id="PTHR47089">
    <property type="entry name" value="ABC TRANSPORTER, PERMEASE PROTEIN"/>
    <property type="match status" value="1"/>
</dbReference>
<evidence type="ECO:0000256" key="3">
    <source>
        <dbReference type="ARBA" id="ARBA00022692"/>
    </source>
</evidence>
<feature type="transmembrane region" description="Helical" evidence="6">
    <location>
        <begin position="201"/>
        <end position="219"/>
    </location>
</feature>
<dbReference type="GO" id="GO:0005886">
    <property type="term" value="C:plasma membrane"/>
    <property type="evidence" value="ECO:0007669"/>
    <property type="project" value="UniProtKB-SubCell"/>
</dbReference>
<evidence type="ECO:0000313" key="10">
    <source>
        <dbReference type="Proteomes" id="UP001197492"/>
    </source>
</evidence>
<feature type="transmembrane region" description="Helical" evidence="6">
    <location>
        <begin position="148"/>
        <end position="167"/>
    </location>
</feature>
<sequence length="372" mass="39828">MKSNKPALMERASFKSIVSSLIAILMGLVVGFIIILIANPSDALQGLSILLTGGFREGLSSIGQVIYLAVPIMMTGLSVSFAYKCGEFNIGVPGQYLVGCFTAVFIALRATFIPDNLVWIFAILGAGIAGALWALIPGILKAARNVNVVISGIMCNYIGMLLVIQGIKATIYNSTGAESYAVSKARSIPGFGLNQIFGDRVNLGIIIAILLCVLAWFIMNKTTFGYELKACGFNKDAARYAGMNEKKCIVLALMISGFFAGVGGALTYLCGTGKTLPITETLPNEGWNGIPVALLGFSNPIGCIFAALFIGYMNVGGNYMQALNIAIEVIDIIVAVIIYFASFTLFIKALLERYQRNKKRKAEMQNKGGKTE</sequence>